<dbReference type="EMBL" id="CH476735">
    <property type="protein sequence ID" value="EIE81361.1"/>
    <property type="molecule type" value="Genomic_DNA"/>
</dbReference>
<gene>
    <name evidence="1" type="ORF">RO3G_06066</name>
</gene>
<dbReference type="VEuPathDB" id="FungiDB:RO3G_06066"/>
<accession>I1BYT1</accession>
<dbReference type="InParanoid" id="I1BYT1"/>
<keyword evidence="2" id="KW-1185">Reference proteome</keyword>
<evidence type="ECO:0000313" key="1">
    <source>
        <dbReference type="EMBL" id="EIE81361.1"/>
    </source>
</evidence>
<dbReference type="RefSeq" id="XP_067516757.1">
    <property type="nucleotide sequence ID" value="XM_067660656.1"/>
</dbReference>
<evidence type="ECO:0000313" key="2">
    <source>
        <dbReference type="Proteomes" id="UP000009138"/>
    </source>
</evidence>
<reference evidence="1 2" key="1">
    <citation type="journal article" date="2009" name="PLoS Genet.">
        <title>Genomic analysis of the basal lineage fungus Rhizopus oryzae reveals a whole-genome duplication.</title>
        <authorList>
            <person name="Ma L.-J."/>
            <person name="Ibrahim A.S."/>
            <person name="Skory C."/>
            <person name="Grabherr M.G."/>
            <person name="Burger G."/>
            <person name="Butler M."/>
            <person name="Elias M."/>
            <person name="Idnurm A."/>
            <person name="Lang B.F."/>
            <person name="Sone T."/>
            <person name="Abe A."/>
            <person name="Calvo S.E."/>
            <person name="Corrochano L.M."/>
            <person name="Engels R."/>
            <person name="Fu J."/>
            <person name="Hansberg W."/>
            <person name="Kim J.-M."/>
            <person name="Kodira C.D."/>
            <person name="Koehrsen M.J."/>
            <person name="Liu B."/>
            <person name="Miranda-Saavedra D."/>
            <person name="O'Leary S."/>
            <person name="Ortiz-Castellanos L."/>
            <person name="Poulter R."/>
            <person name="Rodriguez-Romero J."/>
            <person name="Ruiz-Herrera J."/>
            <person name="Shen Y.-Q."/>
            <person name="Zeng Q."/>
            <person name="Galagan J."/>
            <person name="Birren B.W."/>
            <person name="Cuomo C.A."/>
            <person name="Wickes B.L."/>
        </authorList>
    </citation>
    <scope>NUCLEOTIDE SEQUENCE [LARGE SCALE GENOMIC DNA]</scope>
    <source>
        <strain evidence="2">RA 99-880 / ATCC MYA-4621 / FGSC 9543 / NRRL 43880</strain>
    </source>
</reference>
<sequence>MCKRRLVPLFIDNSIGFMLEISSVLLKKCMCSDNTLLIGMAPSPIGAHFMKLEIQTSKRSWLGDKLKGMTVDLFAKVDKQQFICSYYPIAHDSSNGFVKSITQKFE</sequence>
<organism evidence="1 2">
    <name type="scientific">Rhizopus delemar (strain RA 99-880 / ATCC MYA-4621 / FGSC 9543 / NRRL 43880)</name>
    <name type="common">Mucormycosis agent</name>
    <name type="synonym">Rhizopus arrhizus var. delemar</name>
    <dbReference type="NCBI Taxonomy" id="246409"/>
    <lineage>
        <taxon>Eukaryota</taxon>
        <taxon>Fungi</taxon>
        <taxon>Fungi incertae sedis</taxon>
        <taxon>Mucoromycota</taxon>
        <taxon>Mucoromycotina</taxon>
        <taxon>Mucoromycetes</taxon>
        <taxon>Mucorales</taxon>
        <taxon>Mucorineae</taxon>
        <taxon>Rhizopodaceae</taxon>
        <taxon>Rhizopus</taxon>
    </lineage>
</organism>
<name>I1BYT1_RHIO9</name>
<proteinExistence type="predicted"/>
<dbReference type="GeneID" id="93613037"/>
<dbReference type="Proteomes" id="UP000009138">
    <property type="component" value="Unassembled WGS sequence"/>
</dbReference>
<dbReference type="AlphaFoldDB" id="I1BYT1"/>
<protein>
    <submittedName>
        <fullName evidence="1">Uncharacterized protein</fullName>
    </submittedName>
</protein>